<protein>
    <submittedName>
        <fullName evidence="4">Uncharacterized protein</fullName>
    </submittedName>
</protein>
<dbReference type="AlphaFoldDB" id="A0A1G7P935"/>
<name>A0A1G7P935_9LACT</name>
<reference evidence="4 5" key="1">
    <citation type="submission" date="2016-10" db="EMBL/GenBank/DDBJ databases">
        <authorList>
            <person name="de Groot N.N."/>
        </authorList>
    </citation>
    <scope>NUCLEOTIDE SEQUENCE [LARGE SCALE GENOMIC DNA]</scope>
    <source>
        <strain evidence="4 5">ATCC BAA-466</strain>
    </source>
</reference>
<dbReference type="OrthoDB" id="2138896at2"/>
<keyword evidence="3" id="KW-1133">Transmembrane helix</keyword>
<feature type="coiled-coil region" evidence="1">
    <location>
        <begin position="150"/>
        <end position="184"/>
    </location>
</feature>
<dbReference type="EMBL" id="FNCK01000001">
    <property type="protein sequence ID" value="SDF82802.1"/>
    <property type="molecule type" value="Genomic_DNA"/>
</dbReference>
<sequence>MKNLMIILSVIFQIIETPVINAQKGELAYTNIPSDQNFVSLEACQILLRETPMEDSINESNSDLQRQFEANQVRMTAINERYQILTKEILAIQEGPSNSLSEANLALEEVIESLYQSFSIQQEDFISLSAEQQLALISQDQTVIEWQAYIEELNQIIDQYVREQADLEAEYQQLLYDNETLSEQLQTSKETIAQRNQCQLYPYSASAFPIDHDNLQLNTSDLPSLIVSIDDYFKNIVPKAYSKVTFQQIFDLFSQELTLEELNRKLAEKHVVHLDDSNFELYQYAKELSLFDIETLASQSLRDYYASNNQELYHAAFTNLLNLKESQMQYFYIINTELFENIKLLLADFLNSNGLISEEIIEQIKTLHDRYQMKLVLYNENTQTWSANLGAHSGYLDEYSAKTLIQTHPQAEPQPDPLNDSSDHNDSSDQKDNFTTPLKKETKDPGKGLLTPNNKKLGAGKDQKDNLAYLKDKLASKPNAKKVNNIAKPTDQEKNKVEDKVNKEGSLAKSKLLPTTGEQKFYLYLAWIMLMIGLIALIINRCLKQHRKKQYIQKNFSRQEERY</sequence>
<accession>A0A1G7P935</accession>
<keyword evidence="3" id="KW-0472">Membrane</keyword>
<feature type="compositionally biased region" description="Basic and acidic residues" evidence="2">
    <location>
        <begin position="421"/>
        <end position="446"/>
    </location>
</feature>
<proteinExistence type="predicted"/>
<keyword evidence="5" id="KW-1185">Reference proteome</keyword>
<evidence type="ECO:0000256" key="3">
    <source>
        <dbReference type="SAM" id="Phobius"/>
    </source>
</evidence>
<dbReference type="STRING" id="120956.SAMN05421791_101167"/>
<keyword evidence="3" id="KW-0812">Transmembrane</keyword>
<dbReference type="RefSeq" id="WP_090288872.1">
    <property type="nucleotide sequence ID" value="NZ_FNCK01000001.1"/>
</dbReference>
<evidence type="ECO:0000313" key="4">
    <source>
        <dbReference type="EMBL" id="SDF82802.1"/>
    </source>
</evidence>
<evidence type="ECO:0000256" key="2">
    <source>
        <dbReference type="SAM" id="MobiDB-lite"/>
    </source>
</evidence>
<dbReference type="Proteomes" id="UP000199708">
    <property type="component" value="Unassembled WGS sequence"/>
</dbReference>
<feature type="region of interest" description="Disordered" evidence="2">
    <location>
        <begin position="408"/>
        <end position="463"/>
    </location>
</feature>
<organism evidence="4 5">
    <name type="scientific">Facklamia miroungae</name>
    <dbReference type="NCBI Taxonomy" id="120956"/>
    <lineage>
        <taxon>Bacteria</taxon>
        <taxon>Bacillati</taxon>
        <taxon>Bacillota</taxon>
        <taxon>Bacilli</taxon>
        <taxon>Lactobacillales</taxon>
        <taxon>Aerococcaceae</taxon>
        <taxon>Facklamia</taxon>
    </lineage>
</organism>
<evidence type="ECO:0000256" key="1">
    <source>
        <dbReference type="SAM" id="Coils"/>
    </source>
</evidence>
<gene>
    <name evidence="4" type="ORF">SAMN05421791_101167</name>
</gene>
<keyword evidence="1" id="KW-0175">Coiled coil</keyword>
<feature type="transmembrane region" description="Helical" evidence="3">
    <location>
        <begin position="521"/>
        <end position="539"/>
    </location>
</feature>
<evidence type="ECO:0000313" key="5">
    <source>
        <dbReference type="Proteomes" id="UP000199708"/>
    </source>
</evidence>